<keyword evidence="4" id="KW-0808">Transferase</keyword>
<accession>A0A9K3LGR9</accession>
<keyword evidence="5" id="KW-1185">Reference proteome</keyword>
<protein>
    <submittedName>
        <fullName evidence="4">Nucleotide-diphospho-sugar transferase</fullName>
    </submittedName>
</protein>
<reference evidence="4" key="2">
    <citation type="submission" date="2021-04" db="EMBL/GenBank/DDBJ databases">
        <authorList>
            <person name="Podell S."/>
        </authorList>
    </citation>
    <scope>NUCLEOTIDE SEQUENCE</scope>
    <source>
        <strain evidence="4">Hildebrandi</strain>
    </source>
</reference>
<evidence type="ECO:0000256" key="1">
    <source>
        <dbReference type="SAM" id="MobiDB-lite"/>
    </source>
</evidence>
<evidence type="ECO:0000313" key="4">
    <source>
        <dbReference type="EMBL" id="KAG7361772.1"/>
    </source>
</evidence>
<dbReference type="AlphaFoldDB" id="A0A9K3LGR9"/>
<feature type="compositionally biased region" description="Polar residues" evidence="1">
    <location>
        <begin position="18"/>
        <end position="29"/>
    </location>
</feature>
<feature type="compositionally biased region" description="Low complexity" evidence="1">
    <location>
        <begin position="1"/>
        <end position="17"/>
    </location>
</feature>
<feature type="region of interest" description="Disordered" evidence="1">
    <location>
        <begin position="1"/>
        <end position="29"/>
    </location>
</feature>
<sequence>MATDNNSSGSSSSSSSNPPLQKKTQTKNESGRSSYMLKIFFLLTILAHGIMFSSRSLRYISLSSFDKTSRSMSSKEIEMDGTTFKSIASSMLNTNTDYGTLRSSSHSRTTEQIPHWRMAVDCSVYSLDCFSRRQRENRYLPYPFPPKSSASQEFQTEILQEFPKEWLQRLQSQPITNYSQHPAVSIQDAHNLYPSTVAQDEYQKCMEFTGIQGADESSKSTLDQLDEILASGRLSVEPDTNMIAFTISDYTYTHDMLHDIFQMMNHIVGFSTKHFFLVAIDVKTVEMACRHGYPVLFWRESNNENLRDAVANTKFVLSLELVKRGIDFFFTEMDVWWIRSPKQSLLAFQDVSSDQTIENHLYFSAHQNNPRASNIGVYAAKANDYTKEYFEICIDVLKQRPETHDQWAMQQVGYLYESTLKNQSFEFGGNWGEKGPPPVPSVKFPFTARLWGPHEIVADERPTPTLESMAIHTLCHTPLLNPHGKKMIAREIGAYYGFKTSPTHSLVQERDVNVKSASNDAAGYYARTGDSYRRYVVLDSSLRTNFYSTSPVHMYHNTYYFQWIAAVLMAIAKWSDRILILPQVFQAIMDAGSYFSWNIMDYSKVNDFIDTRECNFLSNPKSWANDEGSNDWPFVSAAVTAFLLDEESNTATIYSQVTNRSHIVSQNAWQVDALDERIMIDAYAASLLFTDSIKDAEILFVNPDFMLRRGFIERLADRSRLYQAGTTVVGHFEREVFEIYDLLGWCWEEGSQHTVSKTSASHSCYAAGRRGRRRR</sequence>
<keyword evidence="2" id="KW-0472">Membrane</keyword>
<feature type="domain" description="Nucleotide-diphospho-sugar transferase" evidence="3">
    <location>
        <begin position="274"/>
        <end position="411"/>
    </location>
</feature>
<dbReference type="Proteomes" id="UP000693970">
    <property type="component" value="Unassembled WGS sequence"/>
</dbReference>
<keyword evidence="2" id="KW-1133">Transmembrane helix</keyword>
<reference evidence="4" key="1">
    <citation type="journal article" date="2021" name="Sci. Rep.">
        <title>Diploid genomic architecture of Nitzschia inconspicua, an elite biomass production diatom.</title>
        <authorList>
            <person name="Oliver A."/>
            <person name="Podell S."/>
            <person name="Pinowska A."/>
            <person name="Traller J.C."/>
            <person name="Smith S.R."/>
            <person name="McClure R."/>
            <person name="Beliaev A."/>
            <person name="Bohutskyi P."/>
            <person name="Hill E.A."/>
            <person name="Rabines A."/>
            <person name="Zheng H."/>
            <person name="Allen L.Z."/>
            <person name="Kuo A."/>
            <person name="Grigoriev I.V."/>
            <person name="Allen A.E."/>
            <person name="Hazlebeck D."/>
            <person name="Allen E.E."/>
        </authorList>
    </citation>
    <scope>NUCLEOTIDE SEQUENCE</scope>
    <source>
        <strain evidence="4">Hildebrandi</strain>
    </source>
</reference>
<proteinExistence type="predicted"/>
<feature type="transmembrane region" description="Helical" evidence="2">
    <location>
        <begin position="35"/>
        <end position="54"/>
    </location>
</feature>
<organism evidence="4 5">
    <name type="scientific">Nitzschia inconspicua</name>
    <dbReference type="NCBI Taxonomy" id="303405"/>
    <lineage>
        <taxon>Eukaryota</taxon>
        <taxon>Sar</taxon>
        <taxon>Stramenopiles</taxon>
        <taxon>Ochrophyta</taxon>
        <taxon>Bacillariophyta</taxon>
        <taxon>Bacillariophyceae</taxon>
        <taxon>Bacillariophycidae</taxon>
        <taxon>Bacillariales</taxon>
        <taxon>Bacillariaceae</taxon>
        <taxon>Nitzschia</taxon>
    </lineage>
</organism>
<keyword evidence="2" id="KW-0812">Transmembrane</keyword>
<dbReference type="Pfam" id="PF03407">
    <property type="entry name" value="Nucleotid_trans"/>
    <property type="match status" value="1"/>
</dbReference>
<evidence type="ECO:0000259" key="3">
    <source>
        <dbReference type="Pfam" id="PF03407"/>
    </source>
</evidence>
<dbReference type="InterPro" id="IPR005069">
    <property type="entry name" value="Nucl-diP-sugar_transferase"/>
</dbReference>
<dbReference type="GO" id="GO:0016740">
    <property type="term" value="F:transferase activity"/>
    <property type="evidence" value="ECO:0007669"/>
    <property type="project" value="UniProtKB-KW"/>
</dbReference>
<gene>
    <name evidence="4" type="ORF">IV203_036873</name>
</gene>
<comment type="caution">
    <text evidence="4">The sequence shown here is derived from an EMBL/GenBank/DDBJ whole genome shotgun (WGS) entry which is preliminary data.</text>
</comment>
<dbReference type="OrthoDB" id="41140at2759"/>
<dbReference type="EMBL" id="JAGRRH010000013">
    <property type="protein sequence ID" value="KAG7361772.1"/>
    <property type="molecule type" value="Genomic_DNA"/>
</dbReference>
<evidence type="ECO:0000313" key="5">
    <source>
        <dbReference type="Proteomes" id="UP000693970"/>
    </source>
</evidence>
<evidence type="ECO:0000256" key="2">
    <source>
        <dbReference type="SAM" id="Phobius"/>
    </source>
</evidence>
<name>A0A9K3LGR9_9STRA</name>